<reference evidence="5" key="1">
    <citation type="submission" date="2023-04" db="EMBL/GenBank/DDBJ databases">
        <title>Phytophthora lilii NBRC 32176.</title>
        <authorList>
            <person name="Ichikawa N."/>
            <person name="Sato H."/>
            <person name="Tonouchi N."/>
        </authorList>
    </citation>
    <scope>NUCLEOTIDE SEQUENCE</scope>
    <source>
        <strain evidence="5">NBRC 32176</strain>
    </source>
</reference>
<dbReference type="InterPro" id="IPR008701">
    <property type="entry name" value="NPP1"/>
</dbReference>
<comment type="subcellular location">
    <subcellularLocation>
        <location evidence="1">Secreted</location>
    </subcellularLocation>
</comment>
<dbReference type="Proteomes" id="UP001165083">
    <property type="component" value="Unassembled WGS sequence"/>
</dbReference>
<dbReference type="PANTHER" id="PTHR33657">
    <property type="entry name" value="DOMAIN PROTEIN, PUTATIVE (AFU_ORTHOLOGUE AFUA_5G00600)-RELATED"/>
    <property type="match status" value="1"/>
</dbReference>
<dbReference type="OrthoDB" id="89086at2759"/>
<keyword evidence="6" id="KW-1185">Reference proteome</keyword>
<dbReference type="AlphaFoldDB" id="A0A9W6TZU9"/>
<sequence>MSPYQTSKKVVPYKVAQPPQADLPHRNERPGVVICSAAVLFSAEASIIDYDKVEPIPQPEPVTASEKSAVKFKPRLIINGGCVSFPAINKDGDISSGIREGGGDCQAAPLGSQVYGRATWYHDVWAIMYAWYFPKRFYDESGEGMTHDWSTAILWIDNPAVENPKVMGLSFSTSAINYEKTVPISFVTPVLEPVFLKTCRPN</sequence>
<gene>
    <name evidence="5" type="ORF">Plil01_000924400</name>
</gene>
<evidence type="ECO:0000256" key="1">
    <source>
        <dbReference type="ARBA" id="ARBA00004613"/>
    </source>
</evidence>
<evidence type="ECO:0000313" key="5">
    <source>
        <dbReference type="EMBL" id="GMF23007.1"/>
    </source>
</evidence>
<keyword evidence="4" id="KW-0843">Virulence</keyword>
<accession>A0A9W6TZU9</accession>
<proteinExistence type="inferred from homology"/>
<keyword evidence="3" id="KW-0964">Secreted</keyword>
<dbReference type="GO" id="GO:0005576">
    <property type="term" value="C:extracellular region"/>
    <property type="evidence" value="ECO:0007669"/>
    <property type="project" value="UniProtKB-SubCell"/>
</dbReference>
<name>A0A9W6TZU9_9STRA</name>
<comment type="similarity">
    <text evidence="2">Belongs to the Necrosis inducing protein (NPP1) family.</text>
</comment>
<protein>
    <submittedName>
        <fullName evidence="5">Unnamed protein product</fullName>
    </submittedName>
</protein>
<organism evidence="5 6">
    <name type="scientific">Phytophthora lilii</name>
    <dbReference type="NCBI Taxonomy" id="2077276"/>
    <lineage>
        <taxon>Eukaryota</taxon>
        <taxon>Sar</taxon>
        <taxon>Stramenopiles</taxon>
        <taxon>Oomycota</taxon>
        <taxon>Peronosporomycetes</taxon>
        <taxon>Peronosporales</taxon>
        <taxon>Peronosporaceae</taxon>
        <taxon>Phytophthora</taxon>
    </lineage>
</organism>
<evidence type="ECO:0000313" key="6">
    <source>
        <dbReference type="Proteomes" id="UP001165083"/>
    </source>
</evidence>
<evidence type="ECO:0000256" key="4">
    <source>
        <dbReference type="ARBA" id="ARBA00023026"/>
    </source>
</evidence>
<dbReference type="EMBL" id="BSXW01000458">
    <property type="protein sequence ID" value="GMF23007.1"/>
    <property type="molecule type" value="Genomic_DNA"/>
</dbReference>
<comment type="caution">
    <text evidence="5">The sequence shown here is derived from an EMBL/GenBank/DDBJ whole genome shotgun (WGS) entry which is preliminary data.</text>
</comment>
<dbReference type="Pfam" id="PF05630">
    <property type="entry name" value="NPP1"/>
    <property type="match status" value="1"/>
</dbReference>
<evidence type="ECO:0000256" key="2">
    <source>
        <dbReference type="ARBA" id="ARBA00009520"/>
    </source>
</evidence>
<dbReference type="PANTHER" id="PTHR33657:SF8">
    <property type="entry name" value="DOMAIN PROTEIN, PUTATIVE (AFU_ORTHOLOGUE AFUA_5G00600)-RELATED"/>
    <property type="match status" value="1"/>
</dbReference>
<evidence type="ECO:0000256" key="3">
    <source>
        <dbReference type="ARBA" id="ARBA00022525"/>
    </source>
</evidence>